<evidence type="ECO:0000313" key="4">
    <source>
        <dbReference type="EMBL" id="KKA63591.1"/>
    </source>
</evidence>
<dbReference type="STRING" id="642227.HA49_22245"/>
<keyword evidence="2" id="KW-0081">Bacteriolytic enzyme</keyword>
<dbReference type="GO" id="GO:0031640">
    <property type="term" value="P:killing of cells of another organism"/>
    <property type="evidence" value="ECO:0007669"/>
    <property type="project" value="UniProtKB-KW"/>
</dbReference>
<dbReference type="EMBL" id="JPKR02000003">
    <property type="protein sequence ID" value="KKA63591.1"/>
    <property type="molecule type" value="Genomic_DNA"/>
</dbReference>
<dbReference type="InterPro" id="IPR036365">
    <property type="entry name" value="PGBD-like_sf"/>
</dbReference>
<keyword evidence="5" id="KW-1185">Reference proteome</keyword>
<dbReference type="CDD" id="cd16903">
    <property type="entry name" value="pesticin_lyz-like"/>
    <property type="match status" value="1"/>
</dbReference>
<proteinExistence type="predicted"/>
<dbReference type="Gene3D" id="1.10.101.10">
    <property type="entry name" value="PGBD-like superfamily/PGBD"/>
    <property type="match status" value="1"/>
</dbReference>
<sequence length="285" mass="31536">MNINNSVGIGGSNNRNDVFIVQKKLQENGFPGLADDGVVGVQTISAIKNFQRRFMHFPDGIISPNGATEKRLFNKQVISADNAISIPVDMSGTLHVKSGQVTFDAEGNDSPASPYFSRVLHWPGGASGVTIGRGYDMKARTEKSVYNDLFQSGVDPHIASLMSKGHGLHGNKARDFVRQNKQICGSITRSMQVNLFSRIYPAYVSRAQTFYDSYKSADCTPWSDLKAVIKDVIVDMCYQGVLRKLDIEVLGQNDTDLAIRLISSTPRINKYENGRHRISYLKRGL</sequence>
<dbReference type="OrthoDB" id="932638at2"/>
<reference evidence="4" key="1">
    <citation type="submission" date="2014-12" db="EMBL/GenBank/DDBJ databases">
        <title>The draft genome of the Tatumella morbirosei type strain, LMG23360T isolated from pineapple rot.</title>
        <authorList>
            <person name="Smits T.H."/>
            <person name="Palmer M."/>
            <person name="Venter S.N."/>
            <person name="Duffy B."/>
            <person name="Steenkamp E.T."/>
            <person name="Chan W.Y."/>
            <person name="Coutinho T.A."/>
            <person name="Coetzee M.P."/>
            <person name="De Maayer P."/>
        </authorList>
    </citation>
    <scope>NUCLEOTIDE SEQUENCE [LARGE SCALE GENOMIC DNA]</scope>
    <source>
        <strain evidence="4">LMG 23360</strain>
    </source>
</reference>
<dbReference type="Pfam" id="PF01471">
    <property type="entry name" value="PG_binding_1"/>
    <property type="match status" value="1"/>
</dbReference>
<dbReference type="GO" id="GO:0042742">
    <property type="term" value="P:defense response to bacterium"/>
    <property type="evidence" value="ECO:0007669"/>
    <property type="project" value="UniProtKB-KW"/>
</dbReference>
<dbReference type="SUPFAM" id="SSF47090">
    <property type="entry name" value="PGBD-like"/>
    <property type="match status" value="1"/>
</dbReference>
<dbReference type="AlphaFoldDB" id="A0A0F5BW50"/>
<evidence type="ECO:0000256" key="2">
    <source>
        <dbReference type="ARBA" id="ARBA00022638"/>
    </source>
</evidence>
<evidence type="ECO:0000256" key="1">
    <source>
        <dbReference type="ARBA" id="ARBA00022529"/>
    </source>
</evidence>
<evidence type="ECO:0000259" key="3">
    <source>
        <dbReference type="Pfam" id="PF01471"/>
    </source>
</evidence>
<dbReference type="InterPro" id="IPR036366">
    <property type="entry name" value="PGBDSf"/>
</dbReference>
<dbReference type="RefSeq" id="WP_038022417.1">
    <property type="nucleotide sequence ID" value="NZ_JPKR02000003.1"/>
</dbReference>
<accession>A0A0F5BW50</accession>
<feature type="domain" description="Peptidoglycan binding-like" evidence="3">
    <location>
        <begin position="15"/>
        <end position="64"/>
    </location>
</feature>
<comment type="caution">
    <text evidence="4">The sequence shown here is derived from an EMBL/GenBank/DDBJ whole genome shotgun (WGS) entry which is preliminary data.</text>
</comment>
<evidence type="ECO:0000313" key="5">
    <source>
        <dbReference type="Proteomes" id="UP000029577"/>
    </source>
</evidence>
<dbReference type="InterPro" id="IPR002477">
    <property type="entry name" value="Peptidoglycan-bd-like"/>
</dbReference>
<dbReference type="Proteomes" id="UP000029577">
    <property type="component" value="Unassembled WGS sequence"/>
</dbReference>
<dbReference type="Gene3D" id="1.10.530.40">
    <property type="match status" value="1"/>
</dbReference>
<dbReference type="InterPro" id="IPR023347">
    <property type="entry name" value="Lysozyme_dom_sf"/>
</dbReference>
<name>A0A0F5BW50_9GAMM</name>
<gene>
    <name evidence="4" type="ORF">HA49_22245</name>
</gene>
<organism evidence="4 5">
    <name type="scientific">Tatumella morbirosei</name>
    <dbReference type="NCBI Taxonomy" id="642227"/>
    <lineage>
        <taxon>Bacteria</taxon>
        <taxon>Pseudomonadati</taxon>
        <taxon>Pseudomonadota</taxon>
        <taxon>Gammaproteobacteria</taxon>
        <taxon>Enterobacterales</taxon>
        <taxon>Erwiniaceae</taxon>
        <taxon>Tatumella</taxon>
    </lineage>
</organism>
<keyword evidence="1" id="KW-0929">Antimicrobial</keyword>
<dbReference type="GO" id="GO:0003796">
    <property type="term" value="F:lysozyme activity"/>
    <property type="evidence" value="ECO:0007669"/>
    <property type="project" value="InterPro"/>
</dbReference>
<protein>
    <recommendedName>
        <fullName evidence="3">Peptidoglycan binding-like domain-containing protein</fullName>
    </recommendedName>
</protein>